<keyword evidence="2" id="KW-0812">Transmembrane</keyword>
<organism evidence="3 4">
    <name type="scientific">Frateuria terrea</name>
    <dbReference type="NCBI Taxonomy" id="529704"/>
    <lineage>
        <taxon>Bacteria</taxon>
        <taxon>Pseudomonadati</taxon>
        <taxon>Pseudomonadota</taxon>
        <taxon>Gammaproteobacteria</taxon>
        <taxon>Lysobacterales</taxon>
        <taxon>Rhodanobacteraceae</taxon>
        <taxon>Frateuria</taxon>
    </lineage>
</organism>
<protein>
    <submittedName>
        <fullName evidence="3">Uncharacterized protein</fullName>
    </submittedName>
</protein>
<reference evidence="3 4" key="1">
    <citation type="submission" date="2016-10" db="EMBL/GenBank/DDBJ databases">
        <authorList>
            <person name="de Groot N.N."/>
        </authorList>
    </citation>
    <scope>NUCLEOTIDE SEQUENCE [LARGE SCALE GENOMIC DNA]</scope>
    <source>
        <strain evidence="3 4">DSM 26515</strain>
    </source>
</reference>
<evidence type="ECO:0000313" key="3">
    <source>
        <dbReference type="EMBL" id="SEI92506.1"/>
    </source>
</evidence>
<accession>A0A1H6ULE5</accession>
<feature type="transmembrane region" description="Helical" evidence="2">
    <location>
        <begin position="27"/>
        <end position="46"/>
    </location>
</feature>
<dbReference type="Proteomes" id="UP000199420">
    <property type="component" value="Unassembled WGS sequence"/>
</dbReference>
<keyword evidence="4" id="KW-1185">Reference proteome</keyword>
<evidence type="ECO:0000256" key="2">
    <source>
        <dbReference type="SAM" id="Phobius"/>
    </source>
</evidence>
<evidence type="ECO:0000313" key="4">
    <source>
        <dbReference type="Proteomes" id="UP000199420"/>
    </source>
</evidence>
<dbReference type="STRING" id="529704.SAMN02927913_1670"/>
<dbReference type="RefSeq" id="WP_091335858.1">
    <property type="nucleotide sequence ID" value="NZ_FNYC01000003.1"/>
</dbReference>
<keyword evidence="2" id="KW-0472">Membrane</keyword>
<dbReference type="EMBL" id="FNYC01000003">
    <property type="protein sequence ID" value="SEI92506.1"/>
    <property type="molecule type" value="Genomic_DNA"/>
</dbReference>
<proteinExistence type="predicted"/>
<feature type="region of interest" description="Disordered" evidence="1">
    <location>
        <begin position="222"/>
        <end position="244"/>
    </location>
</feature>
<keyword evidence="2" id="KW-1133">Transmembrane helix</keyword>
<dbReference type="AlphaFoldDB" id="A0A1H6ULE5"/>
<sequence length="244" mass="26636">MEIAPLGHSWPSLHWWLSLTAADQGSWISGIGSLAAAAVAVLIAGAERRHRHAHQRVQQALADYRICVQLEPVFQDLCQAGEHLLDELRTLAPGQKSELDLRQHLRLATFRAAAELNVVSENISRELAVNVLASIGLSRKIAASIESSITVLPPPPPPPATTDRVFGMLARIRGRHMASAFSQDPEVRDSLWHDAQVLVYHSDRALIRMRATIGFQADMPKFEGPPSLDLPAEVPAPSVPSDAE</sequence>
<gene>
    <name evidence="3" type="ORF">SAMN04487997_2057</name>
</gene>
<name>A0A1H6ULE5_9GAMM</name>
<evidence type="ECO:0000256" key="1">
    <source>
        <dbReference type="SAM" id="MobiDB-lite"/>
    </source>
</evidence>